<evidence type="ECO:0000259" key="5">
    <source>
        <dbReference type="Pfam" id="PF05433"/>
    </source>
</evidence>
<dbReference type="InterPro" id="IPR008816">
    <property type="entry name" value="Gly_zipper_2TM_dom"/>
</dbReference>
<feature type="signal peptide" evidence="4">
    <location>
        <begin position="1"/>
        <end position="24"/>
    </location>
</feature>
<protein>
    <recommendedName>
        <fullName evidence="5">Glycine zipper 2TM domain-containing protein</fullName>
    </recommendedName>
</protein>
<feature type="chain" id="PRO_5015941360" description="Glycine zipper 2TM domain-containing protein" evidence="4">
    <location>
        <begin position="25"/>
        <end position="198"/>
    </location>
</feature>
<dbReference type="PROSITE" id="PS51257">
    <property type="entry name" value="PROKAR_LIPOPROTEIN"/>
    <property type="match status" value="1"/>
</dbReference>
<dbReference type="PANTHER" id="PTHR35603">
    <property type="match status" value="1"/>
</dbReference>
<reference evidence="6" key="1">
    <citation type="submission" date="2018-05" db="EMBL/GenBank/DDBJ databases">
        <authorList>
            <person name="Lanie J.A."/>
            <person name="Ng W.-L."/>
            <person name="Kazmierczak K.M."/>
            <person name="Andrzejewski T.M."/>
            <person name="Davidsen T.M."/>
            <person name="Wayne K.J."/>
            <person name="Tettelin H."/>
            <person name="Glass J.I."/>
            <person name="Rusch D."/>
            <person name="Podicherti R."/>
            <person name="Tsui H.-C.T."/>
            <person name="Winkler M.E."/>
        </authorList>
    </citation>
    <scope>NUCLEOTIDE SEQUENCE</scope>
    <source>
        <strain evidence="6">KNB</strain>
    </source>
</reference>
<sequence>MNPLKTVSAIFIAMITLITGCAYNDPGAMPLSPPAVTNPAHASENGPGTVPPSSSPVTGTEQPSSSVETGVAYGVIEAIEPLGGTFDGIGGSGIGIGAIIGGVVGGLIGQQVGGGSGKEAATMAGVVSGALLGQEIEKEIEKRKTQNKEGQKTDGYRIRVRLDNGGTQAVEQKITEDLHVGDRVYIRNNSVYRVYRNG</sequence>
<evidence type="ECO:0000256" key="2">
    <source>
        <dbReference type="ARBA" id="ARBA00023136"/>
    </source>
</evidence>
<keyword evidence="4" id="KW-0732">Signal</keyword>
<organism evidence="6">
    <name type="scientific">Candidatus Nitrotoga fabula</name>
    <dbReference type="NCBI Taxonomy" id="2182327"/>
    <lineage>
        <taxon>Bacteria</taxon>
        <taxon>Pseudomonadati</taxon>
        <taxon>Pseudomonadota</taxon>
        <taxon>Betaproteobacteria</taxon>
        <taxon>Nitrosomonadales</taxon>
        <taxon>Gallionellaceae</taxon>
        <taxon>Candidatus Nitrotoga</taxon>
    </lineage>
</organism>
<dbReference type="GO" id="GO:0019867">
    <property type="term" value="C:outer membrane"/>
    <property type="evidence" value="ECO:0007669"/>
    <property type="project" value="InterPro"/>
</dbReference>
<evidence type="ECO:0000256" key="1">
    <source>
        <dbReference type="ARBA" id="ARBA00004370"/>
    </source>
</evidence>
<evidence type="ECO:0000313" key="6">
    <source>
        <dbReference type="EMBL" id="SPS06642.1"/>
    </source>
</evidence>
<dbReference type="InterPro" id="IPR051407">
    <property type="entry name" value="Bact_OM_lipoprot/Surf_antigen"/>
</dbReference>
<evidence type="ECO:0000256" key="3">
    <source>
        <dbReference type="SAM" id="MobiDB-lite"/>
    </source>
</evidence>
<name>A0A2X0R948_9PROT</name>
<gene>
    <name evidence="6" type="ORF">NITFAB_2235</name>
</gene>
<comment type="subcellular location">
    <subcellularLocation>
        <location evidence="1">Membrane</location>
    </subcellularLocation>
</comment>
<accession>A0A2X0R948</accession>
<dbReference type="PANTHER" id="PTHR35603:SF2">
    <property type="entry name" value="OUTER MEMBRANE LIPOPROTEIN"/>
    <property type="match status" value="1"/>
</dbReference>
<dbReference type="Pfam" id="PF05433">
    <property type="entry name" value="Rick_17kDa_Anti"/>
    <property type="match status" value="1"/>
</dbReference>
<feature type="domain" description="Glycine zipper 2TM" evidence="5">
    <location>
        <begin position="96"/>
        <end position="137"/>
    </location>
</feature>
<proteinExistence type="predicted"/>
<feature type="region of interest" description="Disordered" evidence="3">
    <location>
        <begin position="34"/>
        <end position="66"/>
    </location>
</feature>
<dbReference type="EMBL" id="LS423452">
    <property type="protein sequence ID" value="SPS06642.1"/>
    <property type="molecule type" value="Genomic_DNA"/>
</dbReference>
<dbReference type="AlphaFoldDB" id="A0A2X0R948"/>
<evidence type="ECO:0000256" key="4">
    <source>
        <dbReference type="SAM" id="SignalP"/>
    </source>
</evidence>
<keyword evidence="2" id="KW-0472">Membrane</keyword>